<proteinExistence type="predicted"/>
<evidence type="ECO:0000313" key="3">
    <source>
        <dbReference type="EMBL" id="HIZ69472.1"/>
    </source>
</evidence>
<feature type="chain" id="PRO_5039236549" description="Lipoprotein" evidence="2">
    <location>
        <begin position="24"/>
        <end position="281"/>
    </location>
</feature>
<accession>A0A9D2JWT5</accession>
<dbReference type="Proteomes" id="UP000824055">
    <property type="component" value="Unassembled WGS sequence"/>
</dbReference>
<reference evidence="3" key="2">
    <citation type="submission" date="2021-04" db="EMBL/GenBank/DDBJ databases">
        <authorList>
            <person name="Gilroy R."/>
        </authorList>
    </citation>
    <scope>NUCLEOTIDE SEQUENCE</scope>
    <source>
        <strain evidence="3">ChiHecec3B27-8219</strain>
    </source>
</reference>
<keyword evidence="2" id="KW-0732">Signal</keyword>
<evidence type="ECO:0000256" key="1">
    <source>
        <dbReference type="SAM" id="Coils"/>
    </source>
</evidence>
<name>A0A9D2JWT5_9BACT</name>
<dbReference type="EMBL" id="DXBE01000047">
    <property type="protein sequence ID" value="HIZ69472.1"/>
    <property type="molecule type" value="Genomic_DNA"/>
</dbReference>
<feature type="coiled-coil region" evidence="1">
    <location>
        <begin position="88"/>
        <end position="171"/>
    </location>
</feature>
<sequence>MRKLLVMVCCALMALASCTDKKAQERATAQTDSLNQVVAQREAEINDMLGTLNEIQEGFNAINEAEGLVNIAKTGEGTNRSKQLKENVALIAKRMEENRALIEKLKKQVANGNVKMDQLEKTIENMTKQLEAKEAELNRLRQELDAKDIHIAELDETVNNLNTNVTNLTAESEQKSQVISHQDKQLNTAWYVFGTRKELKEQNIIDGGKVLSSNFNKNYFTKIDIRKDKEIKLYSKSAKLLTAHPASSYTLTRDANKQYVLRITNPQIFWSTSKYLVIQVR</sequence>
<feature type="signal peptide" evidence="2">
    <location>
        <begin position="1"/>
        <end position="23"/>
    </location>
</feature>
<organism evidence="3 4">
    <name type="scientific">Candidatus Prevotella avicola</name>
    <dbReference type="NCBI Taxonomy" id="2838738"/>
    <lineage>
        <taxon>Bacteria</taxon>
        <taxon>Pseudomonadati</taxon>
        <taxon>Bacteroidota</taxon>
        <taxon>Bacteroidia</taxon>
        <taxon>Bacteroidales</taxon>
        <taxon>Prevotellaceae</taxon>
        <taxon>Prevotella</taxon>
    </lineage>
</organism>
<keyword evidence="1" id="KW-0175">Coiled coil</keyword>
<reference evidence="3" key="1">
    <citation type="journal article" date="2021" name="PeerJ">
        <title>Extensive microbial diversity within the chicken gut microbiome revealed by metagenomics and culture.</title>
        <authorList>
            <person name="Gilroy R."/>
            <person name="Ravi A."/>
            <person name="Getino M."/>
            <person name="Pursley I."/>
            <person name="Horton D.L."/>
            <person name="Alikhan N.F."/>
            <person name="Baker D."/>
            <person name="Gharbi K."/>
            <person name="Hall N."/>
            <person name="Watson M."/>
            <person name="Adriaenssens E.M."/>
            <person name="Foster-Nyarko E."/>
            <person name="Jarju S."/>
            <person name="Secka A."/>
            <person name="Antonio M."/>
            <person name="Oren A."/>
            <person name="Chaudhuri R.R."/>
            <person name="La Ragione R."/>
            <person name="Hildebrand F."/>
            <person name="Pallen M.J."/>
        </authorList>
    </citation>
    <scope>NUCLEOTIDE SEQUENCE</scope>
    <source>
        <strain evidence="3">ChiHecec3B27-8219</strain>
    </source>
</reference>
<evidence type="ECO:0000313" key="4">
    <source>
        <dbReference type="Proteomes" id="UP000824055"/>
    </source>
</evidence>
<evidence type="ECO:0008006" key="5">
    <source>
        <dbReference type="Google" id="ProtNLM"/>
    </source>
</evidence>
<evidence type="ECO:0000256" key="2">
    <source>
        <dbReference type="SAM" id="SignalP"/>
    </source>
</evidence>
<gene>
    <name evidence="3" type="ORF">H9966_06300</name>
</gene>
<protein>
    <recommendedName>
        <fullName evidence="5">Lipoprotein</fullName>
    </recommendedName>
</protein>
<dbReference type="PROSITE" id="PS51257">
    <property type="entry name" value="PROKAR_LIPOPROTEIN"/>
    <property type="match status" value="1"/>
</dbReference>
<comment type="caution">
    <text evidence="3">The sequence shown here is derived from an EMBL/GenBank/DDBJ whole genome shotgun (WGS) entry which is preliminary data.</text>
</comment>
<dbReference type="AlphaFoldDB" id="A0A9D2JWT5"/>